<proteinExistence type="predicted"/>
<dbReference type="AlphaFoldDB" id="M3BCM1"/>
<dbReference type="KEGG" id="pfj:MYCFIDRAFT_194919"/>
<keyword evidence="2" id="KW-1185">Reference proteome</keyword>
<dbReference type="GeneID" id="19335411"/>
<name>M3BCM1_PSEFD</name>
<protein>
    <submittedName>
        <fullName evidence="1">Uncharacterized protein</fullName>
    </submittedName>
</protein>
<evidence type="ECO:0000313" key="2">
    <source>
        <dbReference type="Proteomes" id="UP000016932"/>
    </source>
</evidence>
<dbReference type="VEuPathDB" id="FungiDB:MYCFIDRAFT_194919"/>
<dbReference type="RefSeq" id="XP_007924095.1">
    <property type="nucleotide sequence ID" value="XM_007925904.1"/>
</dbReference>
<dbReference type="EMBL" id="KB446556">
    <property type="protein sequence ID" value="EME87027.1"/>
    <property type="molecule type" value="Genomic_DNA"/>
</dbReference>
<dbReference type="HOGENOM" id="CLU_1555944_0_0_1"/>
<evidence type="ECO:0000313" key="1">
    <source>
        <dbReference type="EMBL" id="EME87027.1"/>
    </source>
</evidence>
<dbReference type="Proteomes" id="UP000016932">
    <property type="component" value="Unassembled WGS sequence"/>
</dbReference>
<reference evidence="1 2" key="1">
    <citation type="journal article" date="2012" name="PLoS Pathog.">
        <title>Diverse lifestyles and strategies of plant pathogenesis encoded in the genomes of eighteen Dothideomycetes fungi.</title>
        <authorList>
            <person name="Ohm R.A."/>
            <person name="Feau N."/>
            <person name="Henrissat B."/>
            <person name="Schoch C.L."/>
            <person name="Horwitz B.A."/>
            <person name="Barry K.W."/>
            <person name="Condon B.J."/>
            <person name="Copeland A.C."/>
            <person name="Dhillon B."/>
            <person name="Glaser F."/>
            <person name="Hesse C.N."/>
            <person name="Kosti I."/>
            <person name="LaButti K."/>
            <person name="Lindquist E.A."/>
            <person name="Lucas S."/>
            <person name="Salamov A.A."/>
            <person name="Bradshaw R.E."/>
            <person name="Ciuffetti L."/>
            <person name="Hamelin R.C."/>
            <person name="Kema G.H.J."/>
            <person name="Lawrence C."/>
            <person name="Scott J.A."/>
            <person name="Spatafora J.W."/>
            <person name="Turgeon B.G."/>
            <person name="de Wit P.J.G.M."/>
            <person name="Zhong S."/>
            <person name="Goodwin S.B."/>
            <person name="Grigoriev I.V."/>
        </authorList>
    </citation>
    <scope>NUCLEOTIDE SEQUENCE [LARGE SCALE GENOMIC DNA]</scope>
    <source>
        <strain evidence="1 2">CIRAD86</strain>
    </source>
</reference>
<gene>
    <name evidence="1" type="ORF">MYCFIDRAFT_194919</name>
</gene>
<dbReference type="OrthoDB" id="10474587at2759"/>
<organism evidence="1 2">
    <name type="scientific">Pseudocercospora fijiensis (strain CIRAD86)</name>
    <name type="common">Black leaf streak disease fungus</name>
    <name type="synonym">Mycosphaerella fijiensis</name>
    <dbReference type="NCBI Taxonomy" id="383855"/>
    <lineage>
        <taxon>Eukaryota</taxon>
        <taxon>Fungi</taxon>
        <taxon>Dikarya</taxon>
        <taxon>Ascomycota</taxon>
        <taxon>Pezizomycotina</taxon>
        <taxon>Dothideomycetes</taxon>
        <taxon>Dothideomycetidae</taxon>
        <taxon>Mycosphaerellales</taxon>
        <taxon>Mycosphaerellaceae</taxon>
        <taxon>Pseudocercospora</taxon>
    </lineage>
</organism>
<sequence>MSYLEARKQQPLPYAVIVHSKPVGSSQKRQIPPNTFASCTLPVKAPPLVGPKTANLCSTYCRPPQIIPSTAAPTAPMAPAIKNCGAGVAAATPSESLVLSPVCLALDDSPESPPVALRLMTTGPVTPAEFKALARDVTAGGSVVCERMNHTLQYNFSPTRPRLFTVLTIAVS</sequence>
<accession>M3BCM1</accession>